<feature type="chain" id="PRO_5009735678" description="Carboxylic ester hydrolase" evidence="3">
    <location>
        <begin position="26"/>
        <end position="548"/>
    </location>
</feature>
<dbReference type="InterPro" id="IPR029058">
    <property type="entry name" value="AB_hydrolase_fold"/>
</dbReference>
<evidence type="ECO:0000259" key="4">
    <source>
        <dbReference type="Pfam" id="PF00135"/>
    </source>
</evidence>
<dbReference type="GO" id="GO:0052689">
    <property type="term" value="F:carboxylic ester hydrolase activity"/>
    <property type="evidence" value="ECO:0007669"/>
    <property type="project" value="TreeGrafter"/>
</dbReference>
<feature type="domain" description="Carboxylesterase type B" evidence="4">
    <location>
        <begin position="36"/>
        <end position="530"/>
    </location>
</feature>
<dbReference type="Proteomes" id="UP000185221">
    <property type="component" value="Unassembled WGS sequence"/>
</dbReference>
<dbReference type="EMBL" id="FSRC01000001">
    <property type="protein sequence ID" value="SIN68087.1"/>
    <property type="molecule type" value="Genomic_DNA"/>
</dbReference>
<dbReference type="STRING" id="226505.SAMN05444394_0648"/>
<dbReference type="PANTHER" id="PTHR43918:SF4">
    <property type="entry name" value="CARBOXYLIC ESTER HYDROLASE"/>
    <property type="match status" value="1"/>
</dbReference>
<dbReference type="Pfam" id="PF00135">
    <property type="entry name" value="COesterase"/>
    <property type="match status" value="1"/>
</dbReference>
<dbReference type="InterPro" id="IPR019826">
    <property type="entry name" value="Carboxylesterase_B_AS"/>
</dbReference>
<proteinExistence type="inferred from homology"/>
<dbReference type="EC" id="3.1.1.-" evidence="3"/>
<name>A0A1N6DBG5_9BACT</name>
<comment type="similarity">
    <text evidence="1 3">Belongs to the type-B carboxylesterase/lipase family.</text>
</comment>
<dbReference type="PANTHER" id="PTHR43918">
    <property type="entry name" value="ACETYLCHOLINESTERASE"/>
    <property type="match status" value="1"/>
</dbReference>
<dbReference type="InterPro" id="IPR050654">
    <property type="entry name" value="AChE-related_enzymes"/>
</dbReference>
<organism evidence="5 6">
    <name type="scientific">Algoriphagus halophilus</name>
    <dbReference type="NCBI Taxonomy" id="226505"/>
    <lineage>
        <taxon>Bacteria</taxon>
        <taxon>Pseudomonadati</taxon>
        <taxon>Bacteroidota</taxon>
        <taxon>Cytophagia</taxon>
        <taxon>Cytophagales</taxon>
        <taxon>Cyclobacteriaceae</taxon>
        <taxon>Algoriphagus</taxon>
    </lineage>
</organism>
<dbReference type="InterPro" id="IPR019819">
    <property type="entry name" value="Carboxylesterase_B_CS"/>
</dbReference>
<evidence type="ECO:0000256" key="2">
    <source>
        <dbReference type="ARBA" id="ARBA00022801"/>
    </source>
</evidence>
<protein>
    <recommendedName>
        <fullName evidence="3">Carboxylic ester hydrolase</fullName>
        <ecNumber evidence="3">3.1.1.-</ecNumber>
    </recommendedName>
</protein>
<evidence type="ECO:0000256" key="3">
    <source>
        <dbReference type="RuleBase" id="RU361235"/>
    </source>
</evidence>
<gene>
    <name evidence="5" type="ORF">SAMN05444394_0648</name>
</gene>
<dbReference type="SUPFAM" id="SSF53474">
    <property type="entry name" value="alpha/beta-Hydrolases"/>
    <property type="match status" value="1"/>
</dbReference>
<accession>A0A1N6DBG5</accession>
<evidence type="ECO:0000313" key="5">
    <source>
        <dbReference type="EMBL" id="SIN68087.1"/>
    </source>
</evidence>
<feature type="signal peptide" evidence="3">
    <location>
        <begin position="1"/>
        <end position="25"/>
    </location>
</feature>
<keyword evidence="3" id="KW-0732">Signal</keyword>
<evidence type="ECO:0000313" key="6">
    <source>
        <dbReference type="Proteomes" id="UP000185221"/>
    </source>
</evidence>
<dbReference type="PROSITE" id="PS00941">
    <property type="entry name" value="CARBOXYLESTERASE_B_2"/>
    <property type="match status" value="1"/>
</dbReference>
<keyword evidence="2 3" id="KW-0378">Hydrolase</keyword>
<dbReference type="OrthoDB" id="9775851at2"/>
<evidence type="ECO:0000256" key="1">
    <source>
        <dbReference type="ARBA" id="ARBA00005964"/>
    </source>
</evidence>
<keyword evidence="6" id="KW-1185">Reference proteome</keyword>
<dbReference type="Gene3D" id="3.40.50.1820">
    <property type="entry name" value="alpha/beta hydrolase"/>
    <property type="match status" value="1"/>
</dbReference>
<dbReference type="AlphaFoldDB" id="A0A1N6DBG5"/>
<reference evidence="6" key="1">
    <citation type="submission" date="2016-11" db="EMBL/GenBank/DDBJ databases">
        <authorList>
            <person name="Varghese N."/>
            <person name="Submissions S."/>
        </authorList>
    </citation>
    <scope>NUCLEOTIDE SEQUENCE [LARGE SCALE GENOMIC DNA]</scope>
    <source>
        <strain evidence="6">DSM 15292</strain>
    </source>
</reference>
<sequence>MKSAFKLVQIFTLALLVTIPFQLKAQNLNAFAVQTKIKNGIIEGSFDTKSGIQKFFGIPFAKPPVGELRWKAPQPFDNWSGIKKTTQFGPRAVQAPVFGDMDFKSDGLSEDCLYLNVWTPADRNTKNLPVLVYFYGGGYVAGDGSEPRYNGEAMAQKGIVVVTVNYRLNVFGFLAHPELSAESPYQASGNYGLLDQMASLKWVQENIEAFGGDPNQVTIAGESAGSISVSYQMASPLSKDLIAGAIGESGAGINPTLAPVSLAEAEQTGVEFASKAGYQSLDELRNLSTKEVYEIYNESQRFGFPVVLDGYFLPKTLPEIFEAQEQAMVPLLAGWNSAEIPGMAFMQGKPYTPEAFIDVVKQTYPTDHEEVLRLHPHGDMKEVEWSATHLAADRFIAYSTWKWLDLHAKNSNQPVYRYLYSKLRPPLKDANLSPGLAGGTIEGGPKMPEPIGAPHACEIEYAMGNLHLVDAYAWTAEDYQVSKTMMEYFANFIKTGNPNGEGLPTWDVVVGSDETPASMIIDVESKQIEAQDQARYKFHDKYYGNIND</sequence>
<dbReference type="InterPro" id="IPR002018">
    <property type="entry name" value="CarbesteraseB"/>
</dbReference>
<dbReference type="RefSeq" id="WP_074223384.1">
    <property type="nucleotide sequence ID" value="NZ_FSRC01000001.1"/>
</dbReference>
<dbReference type="PROSITE" id="PS00122">
    <property type="entry name" value="CARBOXYLESTERASE_B_1"/>
    <property type="match status" value="1"/>
</dbReference>